<dbReference type="AlphaFoldDB" id="L0FZU5"/>
<evidence type="ECO:0000313" key="2">
    <source>
        <dbReference type="Proteomes" id="UP000010796"/>
    </source>
</evidence>
<dbReference type="KEGG" id="evi:Echvi_3233"/>
<name>L0FZU5_ECHVK</name>
<reference evidence="2" key="1">
    <citation type="submission" date="2012-02" db="EMBL/GenBank/DDBJ databases">
        <title>The complete genome of Echinicola vietnamensis DSM 17526.</title>
        <authorList>
            <person name="Lucas S."/>
            <person name="Copeland A."/>
            <person name="Lapidus A."/>
            <person name="Glavina del Rio T."/>
            <person name="Dalin E."/>
            <person name="Tice H."/>
            <person name="Bruce D."/>
            <person name="Goodwin L."/>
            <person name="Pitluck S."/>
            <person name="Peters L."/>
            <person name="Ovchinnikova G."/>
            <person name="Teshima H."/>
            <person name="Kyrpides N."/>
            <person name="Mavromatis K."/>
            <person name="Ivanova N."/>
            <person name="Brettin T."/>
            <person name="Detter J.C."/>
            <person name="Han C."/>
            <person name="Larimer F."/>
            <person name="Land M."/>
            <person name="Hauser L."/>
            <person name="Markowitz V."/>
            <person name="Cheng J.-F."/>
            <person name="Hugenholtz P."/>
            <person name="Woyke T."/>
            <person name="Wu D."/>
            <person name="Brambilla E."/>
            <person name="Klenk H.-P."/>
            <person name="Eisen J.A."/>
        </authorList>
    </citation>
    <scope>NUCLEOTIDE SEQUENCE [LARGE SCALE GENOMIC DNA]</scope>
    <source>
        <strain evidence="2">DSM 17526 / LMG 23754 / KMM 6221</strain>
    </source>
</reference>
<evidence type="ECO:0000313" key="1">
    <source>
        <dbReference type="EMBL" id="AGA79459.1"/>
    </source>
</evidence>
<dbReference type="HOGENOM" id="CLU_2842788_0_0_10"/>
<dbReference type="STRING" id="926556.Echvi_3233"/>
<sequence length="65" mass="7734">MNRMRSDCWKGYDGLRTQGINAYIWGIGPFKTETDVQAIDNRKHGFDNFNNITYHFWTNFLVDEN</sequence>
<proteinExistence type="predicted"/>
<protein>
    <submittedName>
        <fullName evidence="1">Uncharacterized protein</fullName>
    </submittedName>
</protein>
<dbReference type="Proteomes" id="UP000010796">
    <property type="component" value="Chromosome"/>
</dbReference>
<dbReference type="EMBL" id="CP003346">
    <property type="protein sequence ID" value="AGA79459.1"/>
    <property type="molecule type" value="Genomic_DNA"/>
</dbReference>
<keyword evidence="2" id="KW-1185">Reference proteome</keyword>
<gene>
    <name evidence="1" type="ordered locus">Echvi_3233</name>
</gene>
<accession>L0FZU5</accession>
<organism evidence="1 2">
    <name type="scientific">Echinicola vietnamensis (strain DSM 17526 / LMG 23754 / KMM 6221)</name>
    <dbReference type="NCBI Taxonomy" id="926556"/>
    <lineage>
        <taxon>Bacteria</taxon>
        <taxon>Pseudomonadati</taxon>
        <taxon>Bacteroidota</taxon>
        <taxon>Cytophagia</taxon>
        <taxon>Cytophagales</taxon>
        <taxon>Cyclobacteriaceae</taxon>
        <taxon>Echinicola</taxon>
    </lineage>
</organism>